<comment type="caution">
    <text evidence="9">The sequence shown here is derived from an EMBL/GenBank/DDBJ whole genome shotgun (WGS) entry which is preliminary data.</text>
</comment>
<dbReference type="Gene3D" id="3.30.730.10">
    <property type="entry name" value="AP2/ERF domain"/>
    <property type="match status" value="2"/>
</dbReference>
<dbReference type="SUPFAM" id="SSF54171">
    <property type="entry name" value="DNA-binding domain"/>
    <property type="match status" value="2"/>
</dbReference>
<dbReference type="PROSITE" id="PS51032">
    <property type="entry name" value="AP2_ERF"/>
    <property type="match status" value="2"/>
</dbReference>
<keyword evidence="10" id="KW-1185">Reference proteome</keyword>
<evidence type="ECO:0000256" key="6">
    <source>
        <dbReference type="SAM" id="MobiDB-lite"/>
    </source>
</evidence>
<protein>
    <submittedName>
        <fullName evidence="9">Uncharacterized protein</fullName>
    </submittedName>
</protein>
<evidence type="ECO:0000313" key="9">
    <source>
        <dbReference type="EMBL" id="KAF9609424.1"/>
    </source>
</evidence>
<dbReference type="InterPro" id="IPR016177">
    <property type="entry name" value="DNA-bd_dom_sf"/>
</dbReference>
<keyword evidence="5" id="KW-0539">Nucleus</keyword>
<dbReference type="PANTHER" id="PTHR32467:SF99">
    <property type="entry name" value="AP2-LIKE ETHYLENE-RESPONSIVE TRANSCRIPTION FACTOR AIL5"/>
    <property type="match status" value="1"/>
</dbReference>
<keyword evidence="3" id="KW-0238">DNA-binding</keyword>
<evidence type="ECO:0000313" key="10">
    <source>
        <dbReference type="Proteomes" id="UP000631114"/>
    </source>
</evidence>
<dbReference type="InterPro" id="IPR015300">
    <property type="entry name" value="DNA-bd_pseudobarrel_sf"/>
</dbReference>
<evidence type="ECO:0000256" key="2">
    <source>
        <dbReference type="ARBA" id="ARBA00023015"/>
    </source>
</evidence>
<evidence type="ECO:0000256" key="5">
    <source>
        <dbReference type="ARBA" id="ARBA00023242"/>
    </source>
</evidence>
<dbReference type="InterPro" id="IPR003340">
    <property type="entry name" value="B3_DNA-bd"/>
</dbReference>
<feature type="region of interest" description="Disordered" evidence="6">
    <location>
        <begin position="586"/>
        <end position="616"/>
    </location>
</feature>
<accession>A0A835I2N5</accession>
<dbReference type="AlphaFoldDB" id="A0A835I2N5"/>
<organism evidence="9 10">
    <name type="scientific">Coptis chinensis</name>
    <dbReference type="NCBI Taxonomy" id="261450"/>
    <lineage>
        <taxon>Eukaryota</taxon>
        <taxon>Viridiplantae</taxon>
        <taxon>Streptophyta</taxon>
        <taxon>Embryophyta</taxon>
        <taxon>Tracheophyta</taxon>
        <taxon>Spermatophyta</taxon>
        <taxon>Magnoliopsida</taxon>
        <taxon>Ranunculales</taxon>
        <taxon>Ranunculaceae</taxon>
        <taxon>Coptidoideae</taxon>
        <taxon>Coptis</taxon>
    </lineage>
</organism>
<reference evidence="9 10" key="1">
    <citation type="submission" date="2020-10" db="EMBL/GenBank/DDBJ databases">
        <title>The Coptis chinensis genome and diversification of protoberbering-type alkaloids.</title>
        <authorList>
            <person name="Wang B."/>
            <person name="Shu S."/>
            <person name="Song C."/>
            <person name="Liu Y."/>
        </authorList>
    </citation>
    <scope>NUCLEOTIDE SEQUENCE [LARGE SCALE GENOMIC DNA]</scope>
    <source>
        <strain evidence="9">HL-2020</strain>
        <tissue evidence="9">Leaf</tissue>
    </source>
</reference>
<dbReference type="SMART" id="SM00380">
    <property type="entry name" value="AP2"/>
    <property type="match status" value="2"/>
</dbReference>
<proteinExistence type="predicted"/>
<dbReference type="Gene3D" id="2.40.330.10">
    <property type="entry name" value="DNA-binding pseudobarrel domain"/>
    <property type="match status" value="1"/>
</dbReference>
<feature type="compositionally biased region" description="Polar residues" evidence="6">
    <location>
        <begin position="586"/>
        <end position="595"/>
    </location>
</feature>
<dbReference type="PROSITE" id="PS51257">
    <property type="entry name" value="PROKAR_LIPOPROTEIN"/>
    <property type="match status" value="1"/>
</dbReference>
<dbReference type="OrthoDB" id="207175at2759"/>
<dbReference type="PROSITE" id="PS50863">
    <property type="entry name" value="B3"/>
    <property type="match status" value="1"/>
</dbReference>
<name>A0A835I2N5_9MAGN</name>
<dbReference type="GO" id="GO:0003700">
    <property type="term" value="F:DNA-binding transcription factor activity"/>
    <property type="evidence" value="ECO:0007669"/>
    <property type="project" value="InterPro"/>
</dbReference>
<dbReference type="Pfam" id="PF02362">
    <property type="entry name" value="B3"/>
    <property type="match status" value="1"/>
</dbReference>
<dbReference type="SUPFAM" id="SSF101936">
    <property type="entry name" value="DNA-binding pseudobarrel domain"/>
    <property type="match status" value="1"/>
</dbReference>
<keyword evidence="2" id="KW-0805">Transcription regulation</keyword>
<dbReference type="GO" id="GO:0005634">
    <property type="term" value="C:nucleus"/>
    <property type="evidence" value="ECO:0007669"/>
    <property type="project" value="UniProtKB-SubCell"/>
</dbReference>
<evidence type="ECO:0000259" key="8">
    <source>
        <dbReference type="PROSITE" id="PS51032"/>
    </source>
</evidence>
<dbReference type="CDD" id="cd10017">
    <property type="entry name" value="B3_DNA"/>
    <property type="match status" value="1"/>
</dbReference>
<evidence type="ECO:0000256" key="3">
    <source>
        <dbReference type="ARBA" id="ARBA00023125"/>
    </source>
</evidence>
<evidence type="ECO:0000256" key="1">
    <source>
        <dbReference type="ARBA" id="ARBA00004123"/>
    </source>
</evidence>
<keyword evidence="4" id="KW-0804">Transcription</keyword>
<dbReference type="EMBL" id="JADFTS010000004">
    <property type="protein sequence ID" value="KAF9609424.1"/>
    <property type="molecule type" value="Genomic_DNA"/>
</dbReference>
<gene>
    <name evidence="9" type="ORF">IFM89_016224</name>
</gene>
<dbReference type="CDD" id="cd00018">
    <property type="entry name" value="AP2"/>
    <property type="match status" value="2"/>
</dbReference>
<dbReference type="GO" id="GO:0003677">
    <property type="term" value="F:DNA binding"/>
    <property type="evidence" value="ECO:0007669"/>
    <property type="project" value="UniProtKB-KW"/>
</dbReference>
<feature type="domain" description="TF-B3" evidence="7">
    <location>
        <begin position="22"/>
        <end position="115"/>
    </location>
</feature>
<dbReference type="InterPro" id="IPR036955">
    <property type="entry name" value="AP2/ERF_dom_sf"/>
</dbReference>
<dbReference type="Proteomes" id="UP000631114">
    <property type="component" value="Unassembled WGS sequence"/>
</dbReference>
<dbReference type="PRINTS" id="PR00367">
    <property type="entry name" value="ETHRSPELEMNT"/>
</dbReference>
<feature type="domain" description="AP2/ERF" evidence="8">
    <location>
        <begin position="388"/>
        <end position="450"/>
    </location>
</feature>
<dbReference type="PANTHER" id="PTHR32467">
    <property type="entry name" value="AP2-LIKE ETHYLENE-RESPONSIVE TRANSCRIPTION FACTOR"/>
    <property type="match status" value="1"/>
</dbReference>
<sequence>MVKTQKKQSSSCPSSSSCGVGRNFFKVFLPSHSSKTLKIPSTFIKDLNGALPEKIILKDSLRRLSHIEVKKVDNDFFFQNGWQDFAKNNSLVLGEFLVFRYNGNSIFDVKIYDHSGCQKDETLACKAINKSTCFIKEEEDNEEREAIISKPISDSKKKCSKAVKKSGQSGYGCTQRKGMDVVSKAFGYDKAKPKFTSFQDPKRPSEVPYCQGFEDKAFCHNALTEWDKRNMAVWLDSFTRETAEQLVIERVGDVPTSNRNIMVQPKKRSPYKFGKRTSGYFGVTRHKKTGKYEAEVWDNSTACEGSKRKGGKREGKQIYLGTYETEVKAAQIHDLGSLKYGGSSNETRLNFPISNYEKELVDMRSMSLEEYVKSLRRLSDCFTRGRSIYRGVSRRMRGNKIEKKWQARIVRFSGDQGIHLGTFDTEEEAAKAYDVTAIKLRGMNAITNFDICNYFKEARRGGNACAYDSKLRGFKEESNFPNWDHQGRPYIPSPLQRVVGLLATSQVPGSYRGSSGLPPPAAVHTSSHYHPLQVQRGPLGAGGQEVGGATNIWFKPTQSIQAASPPPHTQPPFSVSQLQILISNNINSHGSSQRGSNKDRGALPRTRASSLVILYP</sequence>
<feature type="domain" description="AP2/ERF" evidence="8">
    <location>
        <begin position="279"/>
        <end position="352"/>
    </location>
</feature>
<evidence type="ECO:0000259" key="7">
    <source>
        <dbReference type="PROSITE" id="PS50863"/>
    </source>
</evidence>
<evidence type="ECO:0000256" key="4">
    <source>
        <dbReference type="ARBA" id="ARBA00023163"/>
    </source>
</evidence>
<dbReference type="SMART" id="SM01019">
    <property type="entry name" value="B3"/>
    <property type="match status" value="1"/>
</dbReference>
<comment type="subcellular location">
    <subcellularLocation>
        <location evidence="1">Nucleus</location>
    </subcellularLocation>
</comment>
<dbReference type="InterPro" id="IPR001471">
    <property type="entry name" value="AP2/ERF_dom"/>
</dbReference>